<keyword evidence="9 10" id="KW-0119">Carbohydrate metabolism</keyword>
<dbReference type="Pfam" id="PF02922">
    <property type="entry name" value="CBM_48"/>
    <property type="match status" value="1"/>
</dbReference>
<comment type="similarity">
    <text evidence="4 10">Belongs to the glycosyl hydrolase 13 family. GlgB subfamily.</text>
</comment>
<dbReference type="SUPFAM" id="SSF51011">
    <property type="entry name" value="Glycosyl hydrolase domain"/>
    <property type="match status" value="1"/>
</dbReference>
<comment type="subunit">
    <text evidence="10">Monomer.</text>
</comment>
<dbReference type="Pfam" id="PF02806">
    <property type="entry name" value="Alpha-amylase_C"/>
    <property type="match status" value="1"/>
</dbReference>
<dbReference type="CDD" id="cd11322">
    <property type="entry name" value="AmyAc_Glg_BE"/>
    <property type="match status" value="1"/>
</dbReference>
<dbReference type="HAMAP" id="MF_00685">
    <property type="entry name" value="GlgB"/>
    <property type="match status" value="1"/>
</dbReference>
<dbReference type="GO" id="GO:0005978">
    <property type="term" value="P:glycogen biosynthetic process"/>
    <property type="evidence" value="ECO:0007669"/>
    <property type="project" value="UniProtKB-UniRule"/>
</dbReference>
<dbReference type="GO" id="GO:0003844">
    <property type="term" value="F:1,4-alpha-glucan branching enzyme activity"/>
    <property type="evidence" value="ECO:0007669"/>
    <property type="project" value="UniProtKB-UniRule"/>
</dbReference>
<dbReference type="InterPro" id="IPR006047">
    <property type="entry name" value="GH13_cat_dom"/>
</dbReference>
<dbReference type="NCBIfam" id="NF003811">
    <property type="entry name" value="PRK05402.1"/>
    <property type="match status" value="1"/>
</dbReference>
<dbReference type="InterPro" id="IPR006048">
    <property type="entry name" value="A-amylase/branching_C"/>
</dbReference>
<evidence type="ECO:0000256" key="7">
    <source>
        <dbReference type="ARBA" id="ARBA00022679"/>
    </source>
</evidence>
<dbReference type="Proteomes" id="UP000198597">
    <property type="component" value="Unassembled WGS sequence"/>
</dbReference>
<feature type="active site" description="Proton donor" evidence="10 11">
    <location>
        <position position="381"/>
    </location>
</feature>
<feature type="domain" description="Glycosyl hydrolase family 13 catalytic" evidence="12">
    <location>
        <begin position="164"/>
        <end position="532"/>
    </location>
</feature>
<dbReference type="InterPro" id="IPR013780">
    <property type="entry name" value="Glyco_hydro_b"/>
</dbReference>
<keyword evidence="14" id="KW-1185">Reference proteome</keyword>
<comment type="catalytic activity">
    <reaction evidence="1 10">
        <text>Transfers a segment of a (1-&gt;4)-alpha-D-glucan chain to a primary hydroxy group in a similar glucan chain.</text>
        <dbReference type="EC" id="2.4.1.18"/>
    </reaction>
</comment>
<keyword evidence="5 10" id="KW-0321">Glycogen metabolism</keyword>
<reference evidence="13 14" key="1">
    <citation type="submission" date="2016-10" db="EMBL/GenBank/DDBJ databases">
        <authorList>
            <person name="de Groot N.N."/>
        </authorList>
    </citation>
    <scope>NUCLEOTIDE SEQUENCE [LARGE SCALE GENOMIC DNA]</scope>
    <source>
        <strain evidence="13 14">DSM 12272</strain>
    </source>
</reference>
<dbReference type="GO" id="GO:0043169">
    <property type="term" value="F:cation binding"/>
    <property type="evidence" value="ECO:0007669"/>
    <property type="project" value="InterPro"/>
</dbReference>
<dbReference type="SMART" id="SM00642">
    <property type="entry name" value="Aamy"/>
    <property type="match status" value="1"/>
</dbReference>
<protein>
    <recommendedName>
        <fullName evidence="10">1,4-alpha-glucan branching enzyme GlgB</fullName>
        <ecNumber evidence="10">2.4.1.18</ecNumber>
    </recommendedName>
    <alternativeName>
        <fullName evidence="10">1,4-alpha-D-glucan:1,4-alpha-D-glucan 6-glucosyl-transferase</fullName>
    </alternativeName>
    <alternativeName>
        <fullName evidence="10">Alpha-(1-&gt;4)-glucan branching enzyme</fullName>
    </alternativeName>
    <alternativeName>
        <fullName evidence="10">Glycogen branching enzyme</fullName>
        <shortName evidence="10">BE</shortName>
    </alternativeName>
</protein>
<dbReference type="NCBIfam" id="TIGR01515">
    <property type="entry name" value="branching_enzym"/>
    <property type="match status" value="1"/>
</dbReference>
<dbReference type="EMBL" id="FNJM01000030">
    <property type="protein sequence ID" value="SDP85130.1"/>
    <property type="molecule type" value="Genomic_DNA"/>
</dbReference>
<organism evidence="13 14">
    <name type="scientific">Clostridium gasigenes</name>
    <dbReference type="NCBI Taxonomy" id="94869"/>
    <lineage>
        <taxon>Bacteria</taxon>
        <taxon>Bacillati</taxon>
        <taxon>Bacillota</taxon>
        <taxon>Clostridia</taxon>
        <taxon>Eubacteriales</taxon>
        <taxon>Clostridiaceae</taxon>
        <taxon>Clostridium</taxon>
    </lineage>
</organism>
<dbReference type="OrthoDB" id="9800174at2"/>
<evidence type="ECO:0000313" key="14">
    <source>
        <dbReference type="Proteomes" id="UP000198597"/>
    </source>
</evidence>
<keyword evidence="7 10" id="KW-0808">Transferase</keyword>
<dbReference type="InterPro" id="IPR014756">
    <property type="entry name" value="Ig_E-set"/>
</dbReference>
<dbReference type="PANTHER" id="PTHR43651:SF3">
    <property type="entry name" value="1,4-ALPHA-GLUCAN-BRANCHING ENZYME"/>
    <property type="match status" value="1"/>
</dbReference>
<dbReference type="CDD" id="cd02855">
    <property type="entry name" value="E_set_GBE_prok_N"/>
    <property type="match status" value="1"/>
</dbReference>
<comment type="function">
    <text evidence="2 10">Catalyzes the formation of the alpha-1,6-glucosidic linkages in glycogen by scission of a 1,4-alpha-linked oligosaccharide from growing alpha-1,4-glucan chains and the subsequent attachment of the oligosaccharide to the alpha-1,6 position.</text>
</comment>
<dbReference type="InterPro" id="IPR044143">
    <property type="entry name" value="GlgB_N_E_set_prok"/>
</dbReference>
<proteinExistence type="inferred from homology"/>
<dbReference type="AlphaFoldDB" id="A0A1H0W309"/>
<evidence type="ECO:0000256" key="6">
    <source>
        <dbReference type="ARBA" id="ARBA00022676"/>
    </source>
</evidence>
<dbReference type="UniPathway" id="UPA00164"/>
<evidence type="ECO:0000256" key="11">
    <source>
        <dbReference type="PIRSR" id="PIRSR000463-1"/>
    </source>
</evidence>
<dbReference type="RefSeq" id="WP_089973685.1">
    <property type="nucleotide sequence ID" value="NZ_FNJM01000030.1"/>
</dbReference>
<evidence type="ECO:0000256" key="3">
    <source>
        <dbReference type="ARBA" id="ARBA00004964"/>
    </source>
</evidence>
<evidence type="ECO:0000256" key="2">
    <source>
        <dbReference type="ARBA" id="ARBA00002953"/>
    </source>
</evidence>
<dbReference type="Pfam" id="PF00128">
    <property type="entry name" value="Alpha-amylase"/>
    <property type="match status" value="1"/>
</dbReference>
<evidence type="ECO:0000256" key="4">
    <source>
        <dbReference type="ARBA" id="ARBA00009000"/>
    </source>
</evidence>
<gene>
    <name evidence="10" type="primary">glgB</name>
    <name evidence="13" type="ORF">SAMN04488529_1303</name>
</gene>
<dbReference type="STRING" id="94869.SAMN04488529_1303"/>
<dbReference type="FunFam" id="3.20.20.80:FF:000003">
    <property type="entry name" value="1,4-alpha-glucan branching enzyme GlgB"/>
    <property type="match status" value="1"/>
</dbReference>
<dbReference type="SUPFAM" id="SSF81296">
    <property type="entry name" value="E set domains"/>
    <property type="match status" value="1"/>
</dbReference>
<evidence type="ECO:0000259" key="12">
    <source>
        <dbReference type="SMART" id="SM00642"/>
    </source>
</evidence>
<dbReference type="InterPro" id="IPR017853">
    <property type="entry name" value="GH"/>
</dbReference>
<feature type="active site" description="Nucleophile" evidence="10 11">
    <location>
        <position position="328"/>
    </location>
</feature>
<dbReference type="InterPro" id="IPR037439">
    <property type="entry name" value="Branching_enzy"/>
</dbReference>
<dbReference type="EC" id="2.4.1.18" evidence="10"/>
<keyword evidence="6 10" id="KW-0328">Glycosyltransferase</keyword>
<accession>A0A1H0W309</accession>
<dbReference type="NCBIfam" id="NF008967">
    <property type="entry name" value="PRK12313.1"/>
    <property type="match status" value="1"/>
</dbReference>
<dbReference type="InterPro" id="IPR004193">
    <property type="entry name" value="Glyco_hydro_13_N"/>
</dbReference>
<evidence type="ECO:0000256" key="5">
    <source>
        <dbReference type="ARBA" id="ARBA00022600"/>
    </source>
</evidence>
<name>A0A1H0W309_9CLOT</name>
<dbReference type="SUPFAM" id="SSF51445">
    <property type="entry name" value="(Trans)glycosidases"/>
    <property type="match status" value="1"/>
</dbReference>
<dbReference type="InterPro" id="IPR006407">
    <property type="entry name" value="GlgB"/>
</dbReference>
<keyword evidence="8 10" id="KW-0320">Glycogen biosynthesis</keyword>
<dbReference type="Gene3D" id="2.60.40.1180">
    <property type="entry name" value="Golgi alpha-mannosidase II"/>
    <property type="match status" value="1"/>
</dbReference>
<evidence type="ECO:0000256" key="9">
    <source>
        <dbReference type="ARBA" id="ARBA00023277"/>
    </source>
</evidence>
<dbReference type="GO" id="GO:0004553">
    <property type="term" value="F:hydrolase activity, hydrolyzing O-glycosyl compounds"/>
    <property type="evidence" value="ECO:0007669"/>
    <property type="project" value="InterPro"/>
</dbReference>
<evidence type="ECO:0000256" key="1">
    <source>
        <dbReference type="ARBA" id="ARBA00000826"/>
    </source>
</evidence>
<evidence type="ECO:0000256" key="10">
    <source>
        <dbReference type="HAMAP-Rule" id="MF_00685"/>
    </source>
</evidence>
<dbReference type="PIRSF" id="PIRSF000463">
    <property type="entry name" value="GlgB"/>
    <property type="match status" value="1"/>
</dbReference>
<sequence>MVEIKKKKVIVKKGQILEVDNCLFHQGKNYNSYRFMGAHSIIENRKRGIRFTTWAPKASSIYVVGDFTDFNIQEEYKLERLTDEGIWSVFIPNLKPGCRYKYYIVNKWGTKGVYKADPYAYLSEVRPNTASIVKEDLKFKWTDRKWISKRKKSNIYESPINIYEVHLGSWKTKEAKLTNGEQDNFFTYDELAKELPAYVLEMGYTHVELMPVLEYPLDASWGYQGVGYYAPTSRYGTTEGLKDLINNLHSNGIGVILDWVPGHFCKDEHGLYMFDGSPTYEYEEGWKADNKGWGTFNFDLGKPEVKSFLISNALYWIKEFHIDGLRVDAVSNMIYLSYGRNEGEWRTNIYGEDGCLEGIDFLKELNTAVFSESEGLLMIAEESTSWPNVCKPIKEGGLGFNFKWNMGWMNDTLKYVELDPVYRKYHQNKLTFAMVYNHTENFILPISHDEVVHGKKSLVDKMWGDYWNKFAGFRLYLAYMIGHPGKKLTFMGSEFAQFIEWKEYEQLEWKLIDEFDMHKKSQEYTKELNNFYKNNKALWELDYNPNGFTWIDADNNKQSILSFIRRGKSKEDTLLFICNFTPVVYYDFRIGVPYLGEYREVFNTDEKRFGGSGQVVEGMLISENTSCHNQPYSLKTKVPPMSISIITIEKINEMKSIEEINIKEIEEDNRGVN</sequence>
<evidence type="ECO:0000313" key="13">
    <source>
        <dbReference type="EMBL" id="SDP85130.1"/>
    </source>
</evidence>
<evidence type="ECO:0000256" key="8">
    <source>
        <dbReference type="ARBA" id="ARBA00023056"/>
    </source>
</evidence>
<dbReference type="Gene3D" id="3.20.20.80">
    <property type="entry name" value="Glycosidases"/>
    <property type="match status" value="1"/>
</dbReference>
<dbReference type="PANTHER" id="PTHR43651">
    <property type="entry name" value="1,4-ALPHA-GLUCAN-BRANCHING ENZYME"/>
    <property type="match status" value="1"/>
</dbReference>
<dbReference type="GO" id="GO:0005829">
    <property type="term" value="C:cytosol"/>
    <property type="evidence" value="ECO:0007669"/>
    <property type="project" value="TreeGrafter"/>
</dbReference>
<dbReference type="FunFam" id="2.60.40.1180:FF:000002">
    <property type="entry name" value="1,4-alpha-glucan branching enzyme GlgB"/>
    <property type="match status" value="1"/>
</dbReference>
<dbReference type="InterPro" id="IPR013783">
    <property type="entry name" value="Ig-like_fold"/>
</dbReference>
<comment type="pathway">
    <text evidence="3 10">Glycan biosynthesis; glycogen biosynthesis.</text>
</comment>
<dbReference type="Gene3D" id="2.60.40.10">
    <property type="entry name" value="Immunoglobulins"/>
    <property type="match status" value="1"/>
</dbReference>